<dbReference type="PROSITE" id="PS50021">
    <property type="entry name" value="CH"/>
    <property type="match status" value="1"/>
</dbReference>
<feature type="compositionally biased region" description="Low complexity" evidence="1">
    <location>
        <begin position="114"/>
        <end position="147"/>
    </location>
</feature>
<protein>
    <recommendedName>
        <fullName evidence="2">Calponin-homology (CH) domain-containing protein</fullName>
    </recommendedName>
</protein>
<dbReference type="Pfam" id="PF11971">
    <property type="entry name" value="CAMSAP_CH"/>
    <property type="match status" value="1"/>
</dbReference>
<dbReference type="OrthoDB" id="2125658at2759"/>
<keyword evidence="4" id="KW-1185">Reference proteome</keyword>
<dbReference type="InterPro" id="IPR022613">
    <property type="entry name" value="CH_CAMSAP_2"/>
</dbReference>
<dbReference type="GO" id="GO:0031122">
    <property type="term" value="P:cytoplasmic microtubule organization"/>
    <property type="evidence" value="ECO:0007669"/>
    <property type="project" value="TreeGrafter"/>
</dbReference>
<dbReference type="GO" id="GO:0036449">
    <property type="term" value="C:microtubule minus-end"/>
    <property type="evidence" value="ECO:0007669"/>
    <property type="project" value="TreeGrafter"/>
</dbReference>
<dbReference type="SUPFAM" id="SSF47576">
    <property type="entry name" value="Calponin-homology domain, CH-domain"/>
    <property type="match status" value="1"/>
</dbReference>
<evidence type="ECO:0000313" key="4">
    <source>
        <dbReference type="Proteomes" id="UP000594260"/>
    </source>
</evidence>
<dbReference type="GO" id="GO:0051011">
    <property type="term" value="F:microtubule minus-end binding"/>
    <property type="evidence" value="ECO:0007669"/>
    <property type="project" value="TreeGrafter"/>
</dbReference>
<dbReference type="InterPro" id="IPR058042">
    <property type="entry name" value="CAMSAP_N"/>
</dbReference>
<dbReference type="PANTHER" id="PTHR21595:SF0">
    <property type="entry name" value="PATRONIN"/>
    <property type="match status" value="1"/>
</dbReference>
<dbReference type="EnsemblMetazoa" id="XM_022799057">
    <property type="protein sequence ID" value="XP_022654792"/>
    <property type="gene ID" value="LOC111247748"/>
</dbReference>
<accession>A0A7M7JND7</accession>
<evidence type="ECO:0000256" key="1">
    <source>
        <dbReference type="SAM" id="MobiDB-lite"/>
    </source>
</evidence>
<feature type="region of interest" description="Disordered" evidence="1">
    <location>
        <begin position="79"/>
        <end position="187"/>
    </location>
</feature>
<dbReference type="RefSeq" id="XP_022654792.1">
    <property type="nucleotide sequence ID" value="XM_022799057.1"/>
</dbReference>
<dbReference type="GO" id="GO:0005516">
    <property type="term" value="F:calmodulin binding"/>
    <property type="evidence" value="ECO:0007669"/>
    <property type="project" value="InterPro"/>
</dbReference>
<feature type="region of interest" description="Disordered" evidence="1">
    <location>
        <begin position="487"/>
        <end position="516"/>
    </location>
</feature>
<dbReference type="Proteomes" id="UP000594260">
    <property type="component" value="Unplaced"/>
</dbReference>
<dbReference type="KEGG" id="vde:111247748"/>
<organism evidence="3 4">
    <name type="scientific">Varroa destructor</name>
    <name type="common">Honeybee mite</name>
    <dbReference type="NCBI Taxonomy" id="109461"/>
    <lineage>
        <taxon>Eukaryota</taxon>
        <taxon>Metazoa</taxon>
        <taxon>Ecdysozoa</taxon>
        <taxon>Arthropoda</taxon>
        <taxon>Chelicerata</taxon>
        <taxon>Arachnida</taxon>
        <taxon>Acari</taxon>
        <taxon>Parasitiformes</taxon>
        <taxon>Mesostigmata</taxon>
        <taxon>Gamasina</taxon>
        <taxon>Dermanyssoidea</taxon>
        <taxon>Varroidae</taxon>
        <taxon>Varroa</taxon>
    </lineage>
</organism>
<dbReference type="InParanoid" id="A0A7M7JND7"/>
<dbReference type="GeneID" id="111247748"/>
<sequence>MSFMITACVPATTPRNAPRSRKPLVVDPDDGVYEECVPGSQLQKQPPPSEPTDVNDYAQTGCHLGYIFKRTLQSCIGPASENDKKLSGAYTSYERPEETESMILDNALFEPKKGGSNSIGSNSNSSKTSGMTSLSSGPSSGESATTGPMAKFARTSMQRNSLSKKNLSSSQNQLPPSGNPTLGNYALRQSSSPELDAIVNLMNSAPSSPSHNYLSINSDDYETSAPPQLNLKPSSAVQKRQMMPTKPPERNILLPPSGKLWGRPITMDWKSSLRDPFRNKKKFAGPALEKVYELPEKEALYDISQDLVLSDLARAAREIREVKELRKDNKIISADDTYPLSANNPVGVKKTINHSMDVMRRLNSFSVTARVSPDAQIKCSSLSTMIDQSYLDNVMSSLTLSDSSGSQKPLLSLGSNNEPLLHQPQQRAGEIDIRDDGIIYSIEKVRQKGKRPVEMNPVPLCVPGMQGFVPPYCRVSAVRARRALIKRHGSRTSRGSKTYSDTTWASSEARRKRRLKPASCKAQDHYCRDIKVTPCVSTLRKKKSDFEKARKRANVGANKGQRKKAYVFNWLLVNQGVVGNATEKERARRLAKERSTLLWLLAKAHKGRIPIDLRSPHYKESESQYRLKPDIVDLLSSCKMYCMVLRNLYEDSAYSELTFDQIFTMLERKGIEIKPLKGGTKVTPATLEECSPLNMSAHLNFSDGLMELFIREVLIPSKVFHVVERFTPSANNGLTGPASVSSLTKPGPPADAEDAAILWINRSAQALREKVHAEHKVMLPKVVHVQDLSDLSDGSALASLISLYCPHQLPFQDITFSPSMSLSDSLSNQHRVKDFCERHLPQDVHLVCLEDMLFLHAGMRTNVLAFLADLMYLFEIRPFKAVQVPGVAQYIIVKRESRNTVTEL</sequence>
<feature type="compositionally biased region" description="Polar residues" evidence="1">
    <location>
        <begin position="492"/>
        <end position="506"/>
    </location>
</feature>
<feature type="compositionally biased region" description="Polar residues" evidence="1">
    <location>
        <begin position="175"/>
        <end position="187"/>
    </location>
</feature>
<dbReference type="AlphaFoldDB" id="A0A7M7JND7"/>
<dbReference type="InterPro" id="IPR001715">
    <property type="entry name" value="CH_dom"/>
</dbReference>
<feature type="compositionally biased region" description="Low complexity" evidence="1">
    <location>
        <begin position="160"/>
        <end position="174"/>
    </location>
</feature>
<name>A0A7M7JND7_VARDE</name>
<dbReference type="InterPro" id="IPR036872">
    <property type="entry name" value="CH_dom_sf"/>
</dbReference>
<dbReference type="PANTHER" id="PTHR21595">
    <property type="entry name" value="PATRONIN"/>
    <property type="match status" value="1"/>
</dbReference>
<dbReference type="Pfam" id="PF25532">
    <property type="entry name" value="CH_CAMSAP2_N"/>
    <property type="match status" value="1"/>
</dbReference>
<evidence type="ECO:0000313" key="3">
    <source>
        <dbReference type="EnsemblMetazoa" id="XP_022654792"/>
    </source>
</evidence>
<dbReference type="GO" id="GO:0007026">
    <property type="term" value="P:negative regulation of microtubule depolymerization"/>
    <property type="evidence" value="ECO:0007669"/>
    <property type="project" value="TreeGrafter"/>
</dbReference>
<evidence type="ECO:0000259" key="2">
    <source>
        <dbReference type="PROSITE" id="PS50021"/>
    </source>
</evidence>
<proteinExistence type="predicted"/>
<dbReference type="InterPro" id="IPR032940">
    <property type="entry name" value="CAMSAP"/>
</dbReference>
<reference evidence="3" key="1">
    <citation type="submission" date="2021-01" db="UniProtKB">
        <authorList>
            <consortium name="EnsemblMetazoa"/>
        </authorList>
    </citation>
    <scope>IDENTIFICATION</scope>
</reference>
<feature type="domain" description="Calponin-homology (CH)" evidence="2">
    <location>
        <begin position="750"/>
        <end position="875"/>
    </location>
</feature>